<dbReference type="FunFam" id="3.30.360.10:FF:000002">
    <property type="entry name" value="Glyceraldehyde-3-phosphate dehydrogenase"/>
    <property type="match status" value="1"/>
</dbReference>
<feature type="binding site" evidence="5">
    <location>
        <begin position="13"/>
        <end position="14"/>
    </location>
    <ligand>
        <name>NAD(+)</name>
        <dbReference type="ChEBI" id="CHEBI:57540"/>
    </ligand>
</feature>
<dbReference type="InterPro" id="IPR036291">
    <property type="entry name" value="NAD(P)-bd_dom_sf"/>
</dbReference>
<feature type="active site" description="Nucleophile" evidence="3">
    <location>
        <position position="155"/>
    </location>
</feature>
<feature type="binding site" evidence="4">
    <location>
        <position position="236"/>
    </location>
    <ligand>
        <name>D-glyceraldehyde 3-phosphate</name>
        <dbReference type="ChEBI" id="CHEBI:59776"/>
    </ligand>
</feature>
<dbReference type="Pfam" id="PF02800">
    <property type="entry name" value="Gp_dh_C"/>
    <property type="match status" value="1"/>
</dbReference>
<reference evidence="9" key="1">
    <citation type="journal article" date="2020" name="mSystems">
        <title>Genome- and Community-Level Interaction Insights into Carbon Utilization and Element Cycling Functions of Hydrothermarchaeota in Hydrothermal Sediment.</title>
        <authorList>
            <person name="Zhou Z."/>
            <person name="Liu Y."/>
            <person name="Xu W."/>
            <person name="Pan J."/>
            <person name="Luo Z.H."/>
            <person name="Li M."/>
        </authorList>
    </citation>
    <scope>NUCLEOTIDE SEQUENCE [LARGE SCALE GENOMIC DNA]</scope>
    <source>
        <strain evidence="9">SpSt-780</strain>
    </source>
</reference>
<feature type="binding site" evidence="4">
    <location>
        <position position="185"/>
    </location>
    <ligand>
        <name>D-glyceraldehyde 3-phosphate</name>
        <dbReference type="ChEBI" id="CHEBI:59776"/>
    </ligand>
</feature>
<evidence type="ECO:0000256" key="2">
    <source>
        <dbReference type="ARBA" id="ARBA00023002"/>
    </source>
</evidence>
<dbReference type="PANTHER" id="PTHR43148">
    <property type="entry name" value="GLYCERALDEHYDE-3-PHOSPHATE DEHYDROGENASE 2"/>
    <property type="match status" value="1"/>
</dbReference>
<dbReference type="Gene3D" id="3.40.50.720">
    <property type="entry name" value="NAD(P)-binding Rossmann-like Domain"/>
    <property type="match status" value="1"/>
</dbReference>
<feature type="domain" description="Glyceraldehyde 3-phosphate dehydrogenase NAD(P) binding" evidence="8">
    <location>
        <begin position="4"/>
        <end position="155"/>
    </location>
</feature>
<dbReference type="GO" id="GO:0050661">
    <property type="term" value="F:NADP binding"/>
    <property type="evidence" value="ECO:0007669"/>
    <property type="project" value="InterPro"/>
</dbReference>
<dbReference type="SUPFAM" id="SSF51735">
    <property type="entry name" value="NAD(P)-binding Rossmann-fold domains"/>
    <property type="match status" value="1"/>
</dbReference>
<evidence type="ECO:0000313" key="9">
    <source>
        <dbReference type="EMBL" id="HGW91730.1"/>
    </source>
</evidence>
<evidence type="ECO:0000256" key="3">
    <source>
        <dbReference type="PIRSR" id="PIRSR000149-1"/>
    </source>
</evidence>
<evidence type="ECO:0000259" key="8">
    <source>
        <dbReference type="SMART" id="SM00846"/>
    </source>
</evidence>
<keyword evidence="5" id="KW-0547">Nucleotide-binding</keyword>
<keyword evidence="2" id="KW-0560">Oxidoreductase</keyword>
<accession>A0A7C4UG10</accession>
<feature type="binding site" evidence="5">
    <location>
        <position position="35"/>
    </location>
    <ligand>
        <name>NAD(+)</name>
        <dbReference type="ChEBI" id="CHEBI:57540"/>
    </ligand>
</feature>
<organism evidence="9">
    <name type="scientific">candidate division WOR-3 bacterium</name>
    <dbReference type="NCBI Taxonomy" id="2052148"/>
    <lineage>
        <taxon>Bacteria</taxon>
        <taxon>Bacteria division WOR-3</taxon>
    </lineage>
</organism>
<evidence type="ECO:0000256" key="1">
    <source>
        <dbReference type="ARBA" id="ARBA00007406"/>
    </source>
</evidence>
<dbReference type="CDD" id="cd05214">
    <property type="entry name" value="GAPDH_I_N"/>
    <property type="match status" value="1"/>
</dbReference>
<dbReference type="PRINTS" id="PR00078">
    <property type="entry name" value="G3PDHDRGNASE"/>
</dbReference>
<protein>
    <submittedName>
        <fullName evidence="9">Type I glyceraldehyde-3-phosphate dehydrogenase</fullName>
    </submittedName>
</protein>
<dbReference type="Gene3D" id="3.30.360.10">
    <property type="entry name" value="Dihydrodipicolinate Reductase, domain 2"/>
    <property type="match status" value="1"/>
</dbReference>
<evidence type="ECO:0000256" key="5">
    <source>
        <dbReference type="PIRSR" id="PIRSR000149-3"/>
    </source>
</evidence>
<dbReference type="InterPro" id="IPR020829">
    <property type="entry name" value="GlycerAld_3-P_DH_cat"/>
</dbReference>
<gene>
    <name evidence="9" type="primary">gap</name>
    <name evidence="9" type="ORF">ENV67_04220</name>
</gene>
<dbReference type="InterPro" id="IPR020831">
    <property type="entry name" value="GlycerAld/Erythrose_P_DH"/>
</dbReference>
<evidence type="ECO:0000256" key="7">
    <source>
        <dbReference type="RuleBase" id="RU000397"/>
    </source>
</evidence>
<dbReference type="InterPro" id="IPR020828">
    <property type="entry name" value="GlycerAld_3-P_DH_NAD(P)-bd"/>
</dbReference>
<feature type="binding site" evidence="4">
    <location>
        <begin position="154"/>
        <end position="156"/>
    </location>
    <ligand>
        <name>D-glyceraldehyde 3-phosphate</name>
        <dbReference type="ChEBI" id="CHEBI:59776"/>
    </ligand>
</feature>
<dbReference type="AlphaFoldDB" id="A0A7C4UG10"/>
<sequence length="337" mass="37175">MKSVKIGINGFGRIGRCFLREALKRKSLDIVAVNDITDAKTLAHLFKYDSVFGVYEGDVKSGDDYIEVDGRRIAVYSSKDIEGIPWEKHNVDIVIESTGKYTSKSDASKHIKGSVKKVIISAPGKGEPPDFNILMGVNQDKYDPKKHNVISNASCTTNCFAPLVKVLHENFKIIRGTMVTVHAYTNDQRILDLPHKDLRRARGAALSIIPTSTGAAKAIFEIFPELKGKLTAYSLRVPVPDGSVVDFSVLLEKSTTKEEINAAFKKASQNELKGILQYCEDPIVSTDIIGNPHSAILDSLLTDVVEGNLAKVVAWYDNEWGYSTRLVDVTEYIGARL</sequence>
<evidence type="ECO:0000256" key="4">
    <source>
        <dbReference type="PIRSR" id="PIRSR000149-2"/>
    </source>
</evidence>
<feature type="binding site" evidence="5">
    <location>
        <position position="318"/>
    </location>
    <ligand>
        <name>NAD(+)</name>
        <dbReference type="ChEBI" id="CHEBI:57540"/>
    </ligand>
</feature>
<dbReference type="CDD" id="cd18126">
    <property type="entry name" value="GAPDH_I_C"/>
    <property type="match status" value="1"/>
</dbReference>
<dbReference type="Pfam" id="PF00044">
    <property type="entry name" value="Gp_dh_N"/>
    <property type="match status" value="1"/>
</dbReference>
<dbReference type="GO" id="GO:0051287">
    <property type="term" value="F:NAD binding"/>
    <property type="evidence" value="ECO:0007669"/>
    <property type="project" value="InterPro"/>
</dbReference>
<dbReference type="GO" id="GO:0006006">
    <property type="term" value="P:glucose metabolic process"/>
    <property type="evidence" value="ECO:0007669"/>
    <property type="project" value="InterPro"/>
</dbReference>
<dbReference type="GO" id="GO:0016620">
    <property type="term" value="F:oxidoreductase activity, acting on the aldehyde or oxo group of donors, NAD or NADP as acceptor"/>
    <property type="evidence" value="ECO:0007669"/>
    <property type="project" value="InterPro"/>
</dbReference>
<dbReference type="EMBL" id="DTHG01000051">
    <property type="protein sequence ID" value="HGW91730.1"/>
    <property type="molecule type" value="Genomic_DNA"/>
</dbReference>
<feature type="binding site" evidence="5">
    <location>
        <position position="121"/>
    </location>
    <ligand>
        <name>NAD(+)</name>
        <dbReference type="ChEBI" id="CHEBI:57540"/>
    </ligand>
</feature>
<evidence type="ECO:0000256" key="6">
    <source>
        <dbReference type="PIRSR" id="PIRSR000149-4"/>
    </source>
</evidence>
<dbReference type="NCBIfam" id="TIGR01534">
    <property type="entry name" value="GAPDH-I"/>
    <property type="match status" value="1"/>
</dbReference>
<name>A0A7C4UG10_UNCW3</name>
<dbReference type="FunFam" id="3.40.50.720:FF:000001">
    <property type="entry name" value="Glyceraldehyde-3-phosphate dehydrogenase"/>
    <property type="match status" value="1"/>
</dbReference>
<comment type="similarity">
    <text evidence="1 7">Belongs to the glyceraldehyde-3-phosphate dehydrogenase family.</text>
</comment>
<feature type="site" description="Activates thiol group during catalysis" evidence="6">
    <location>
        <position position="182"/>
    </location>
</feature>
<comment type="caution">
    <text evidence="9">The sequence shown here is derived from an EMBL/GenBank/DDBJ whole genome shotgun (WGS) entry which is preliminary data.</text>
</comment>
<dbReference type="PIRSF" id="PIRSF000149">
    <property type="entry name" value="GAP_DH"/>
    <property type="match status" value="1"/>
</dbReference>
<dbReference type="SMART" id="SM00846">
    <property type="entry name" value="Gp_dh_N"/>
    <property type="match status" value="1"/>
</dbReference>
<keyword evidence="5" id="KW-0520">NAD</keyword>
<dbReference type="InterPro" id="IPR006424">
    <property type="entry name" value="Glyceraldehyde-3-P_DH_1"/>
</dbReference>
<proteinExistence type="inferred from homology"/>
<dbReference type="SUPFAM" id="SSF55347">
    <property type="entry name" value="Glyceraldehyde-3-phosphate dehydrogenase-like, C-terminal domain"/>
    <property type="match status" value="1"/>
</dbReference>
<feature type="binding site" evidence="4">
    <location>
        <begin position="213"/>
        <end position="214"/>
    </location>
    <ligand>
        <name>D-glyceraldehyde 3-phosphate</name>
        <dbReference type="ChEBI" id="CHEBI:59776"/>
    </ligand>
</feature>